<dbReference type="Pfam" id="PF00535">
    <property type="entry name" value="Glycos_transf_2"/>
    <property type="match status" value="1"/>
</dbReference>
<dbReference type="RefSeq" id="WP_258384713.1">
    <property type="nucleotide sequence ID" value="NZ_CP091430.1"/>
</dbReference>
<accession>A0ABY5S4V7</accession>
<dbReference type="InterPro" id="IPR029044">
    <property type="entry name" value="Nucleotide-diphossugar_trans"/>
</dbReference>
<name>A0ABY5S4V7_9BACL</name>
<dbReference type="EMBL" id="CP091430">
    <property type="protein sequence ID" value="UVI28625.1"/>
    <property type="molecule type" value="Genomic_DNA"/>
</dbReference>
<dbReference type="Proteomes" id="UP001057877">
    <property type="component" value="Chromosome"/>
</dbReference>
<protein>
    <submittedName>
        <fullName evidence="2">Glycosyltransferase family 2 protein</fullName>
    </submittedName>
</protein>
<dbReference type="InterPro" id="IPR001173">
    <property type="entry name" value="Glyco_trans_2-like"/>
</dbReference>
<dbReference type="CDD" id="cd00761">
    <property type="entry name" value="Glyco_tranf_GTA_type"/>
    <property type="match status" value="1"/>
</dbReference>
<gene>
    <name evidence="2" type="ORF">L1F29_24715</name>
</gene>
<sequence>MVSIICCTMRNSYMKNIFQNYERQDYRKKEMIIVLNKDDMDIEAWRTEAKKYKNVSVYQVSEQFQLGKCLNYGIKKAKFDILAKFDDDDYYATHYLKEAMDLLSSNPKISVVGKHTSFVYFQEQKALMIYREGAEHKYRKHVKGGTLVFRRSVWDRIKFNEKRANGSDAVFLRRCKRDGYRVYSVSRYNYVCIRRADLGTHTQKTSAEKYMTRCTLVSQTKDFIPLITKFL</sequence>
<reference evidence="2" key="1">
    <citation type="submission" date="2022-01" db="EMBL/GenBank/DDBJ databases">
        <title>Paenibacillus spongiae sp. nov., isolated from marine sponge.</title>
        <authorList>
            <person name="Li Z."/>
            <person name="Zhang M."/>
        </authorList>
    </citation>
    <scope>NUCLEOTIDE SEQUENCE</scope>
    <source>
        <strain evidence="2">PHS-Z3</strain>
    </source>
</reference>
<dbReference type="PANTHER" id="PTHR43685">
    <property type="entry name" value="GLYCOSYLTRANSFERASE"/>
    <property type="match status" value="1"/>
</dbReference>
<dbReference type="SUPFAM" id="SSF53448">
    <property type="entry name" value="Nucleotide-diphospho-sugar transferases"/>
    <property type="match status" value="1"/>
</dbReference>
<dbReference type="Gene3D" id="3.90.550.10">
    <property type="entry name" value="Spore Coat Polysaccharide Biosynthesis Protein SpsA, Chain A"/>
    <property type="match status" value="1"/>
</dbReference>
<keyword evidence="3" id="KW-1185">Reference proteome</keyword>
<feature type="domain" description="Glycosyltransferase 2-like" evidence="1">
    <location>
        <begin position="4"/>
        <end position="144"/>
    </location>
</feature>
<evidence type="ECO:0000259" key="1">
    <source>
        <dbReference type="Pfam" id="PF00535"/>
    </source>
</evidence>
<evidence type="ECO:0000313" key="3">
    <source>
        <dbReference type="Proteomes" id="UP001057877"/>
    </source>
</evidence>
<organism evidence="2 3">
    <name type="scientific">Paenibacillus spongiae</name>
    <dbReference type="NCBI Taxonomy" id="2909671"/>
    <lineage>
        <taxon>Bacteria</taxon>
        <taxon>Bacillati</taxon>
        <taxon>Bacillota</taxon>
        <taxon>Bacilli</taxon>
        <taxon>Bacillales</taxon>
        <taxon>Paenibacillaceae</taxon>
        <taxon>Paenibacillus</taxon>
    </lineage>
</organism>
<proteinExistence type="predicted"/>
<dbReference type="PANTHER" id="PTHR43685:SF2">
    <property type="entry name" value="GLYCOSYLTRANSFERASE 2-LIKE DOMAIN-CONTAINING PROTEIN"/>
    <property type="match status" value="1"/>
</dbReference>
<evidence type="ECO:0000313" key="2">
    <source>
        <dbReference type="EMBL" id="UVI28625.1"/>
    </source>
</evidence>
<dbReference type="InterPro" id="IPR050834">
    <property type="entry name" value="Glycosyltransf_2"/>
</dbReference>